<dbReference type="Proteomes" id="UP000825729">
    <property type="component" value="Unassembled WGS sequence"/>
</dbReference>
<organism evidence="1 2">
    <name type="scientific">Aristolochia fimbriata</name>
    <name type="common">White veined hardy Dutchman's pipe vine</name>
    <dbReference type="NCBI Taxonomy" id="158543"/>
    <lineage>
        <taxon>Eukaryota</taxon>
        <taxon>Viridiplantae</taxon>
        <taxon>Streptophyta</taxon>
        <taxon>Embryophyta</taxon>
        <taxon>Tracheophyta</taxon>
        <taxon>Spermatophyta</taxon>
        <taxon>Magnoliopsida</taxon>
        <taxon>Magnoliidae</taxon>
        <taxon>Piperales</taxon>
        <taxon>Aristolochiaceae</taxon>
        <taxon>Aristolochia</taxon>
    </lineage>
</organism>
<evidence type="ECO:0000313" key="2">
    <source>
        <dbReference type="Proteomes" id="UP000825729"/>
    </source>
</evidence>
<evidence type="ECO:0000313" key="1">
    <source>
        <dbReference type="EMBL" id="KAG9450963.1"/>
    </source>
</evidence>
<protein>
    <submittedName>
        <fullName evidence="1">Uncharacterized protein</fullName>
    </submittedName>
</protein>
<reference evidence="1 2" key="1">
    <citation type="submission" date="2021-07" db="EMBL/GenBank/DDBJ databases">
        <title>The Aristolochia fimbriata genome: insights into angiosperm evolution, floral development and chemical biosynthesis.</title>
        <authorList>
            <person name="Jiao Y."/>
        </authorList>
    </citation>
    <scope>NUCLEOTIDE SEQUENCE [LARGE SCALE GENOMIC DNA]</scope>
    <source>
        <strain evidence="1">IBCAS-2021</strain>
        <tissue evidence="1">Leaf</tissue>
    </source>
</reference>
<name>A0AAV7EUK2_ARIFI</name>
<gene>
    <name evidence="1" type="ORF">H6P81_010928</name>
</gene>
<keyword evidence="2" id="KW-1185">Reference proteome</keyword>
<sequence>MGFRQKGRYRLPQIRVDKGSWGRSQRMANLPVTSSEKLEASLQKAYPGTGSPISGDALFY</sequence>
<accession>A0AAV7EUK2</accession>
<dbReference type="EMBL" id="JAINDJ010000004">
    <property type="protein sequence ID" value="KAG9450963.1"/>
    <property type="molecule type" value="Genomic_DNA"/>
</dbReference>
<dbReference type="AlphaFoldDB" id="A0AAV7EUK2"/>
<proteinExistence type="predicted"/>
<comment type="caution">
    <text evidence="1">The sequence shown here is derived from an EMBL/GenBank/DDBJ whole genome shotgun (WGS) entry which is preliminary data.</text>
</comment>